<keyword evidence="4" id="KW-0274">FAD</keyword>
<dbReference type="InterPro" id="IPR051169">
    <property type="entry name" value="NADH-Q_oxidoreductase"/>
</dbReference>
<dbReference type="Proteomes" id="UP001331936">
    <property type="component" value="Unassembled WGS sequence"/>
</dbReference>
<sequence length="385" mass="40003">MSNARTQVVVVGAGYAGVMATNRLLATHPDLAVTVVNRRPVFVERVRLHQVAAGTGTATHDLTTLLHPRAELHVGTAARIDDDAVLLDDGTVLPYDVAVYAVGSGPGRPAVPGGERAYAVSDLESATALRTALSGLPAGAAVTVVGAGLTGIEVASELAEAHPGPAYTLVGDPGRALPEGTRRYLRRTLAELGVEVRPGVVTRITADSVQFDDGTEARTDLVVWAGGFSVPDLARGSGLPVDDTGRLRVDDTLRSVDGRAVVGIGDAVTVAGQDHIRMSCQAAMPLGKHGADTVSALLQGRTPAPLSLGFVAQCISLGRSRGALQFTHPDDTPRNVAVRGRLGAFAKETIVRGTIWAMPREARSRAFRLRGGSGIGRIPETVNAP</sequence>
<evidence type="ECO:0000256" key="4">
    <source>
        <dbReference type="ARBA" id="ARBA00022827"/>
    </source>
</evidence>
<dbReference type="InterPro" id="IPR023753">
    <property type="entry name" value="FAD/NAD-binding_dom"/>
</dbReference>
<evidence type="ECO:0000256" key="2">
    <source>
        <dbReference type="ARBA" id="ARBA00005272"/>
    </source>
</evidence>
<comment type="caution">
    <text evidence="7">The sequence shown here is derived from an EMBL/GenBank/DDBJ whole genome shotgun (WGS) entry which is preliminary data.</text>
</comment>
<dbReference type="SUPFAM" id="SSF51905">
    <property type="entry name" value="FAD/NAD(P)-binding domain"/>
    <property type="match status" value="1"/>
</dbReference>
<dbReference type="Pfam" id="PF07992">
    <property type="entry name" value="Pyr_redox_2"/>
    <property type="match status" value="1"/>
</dbReference>
<accession>A0ABU7JNF4</accession>
<organism evidence="7 8">
    <name type="scientific">Rhodococcus chondri</name>
    <dbReference type="NCBI Taxonomy" id="3065941"/>
    <lineage>
        <taxon>Bacteria</taxon>
        <taxon>Bacillati</taxon>
        <taxon>Actinomycetota</taxon>
        <taxon>Actinomycetes</taxon>
        <taxon>Mycobacteriales</taxon>
        <taxon>Nocardiaceae</taxon>
        <taxon>Rhodococcus</taxon>
    </lineage>
</organism>
<dbReference type="RefSeq" id="WP_330151008.1">
    <property type="nucleotide sequence ID" value="NZ_JAUZMZ010000019.1"/>
</dbReference>
<keyword evidence="3" id="KW-0285">Flavoprotein</keyword>
<dbReference type="PRINTS" id="PR00368">
    <property type="entry name" value="FADPNR"/>
</dbReference>
<evidence type="ECO:0000256" key="1">
    <source>
        <dbReference type="ARBA" id="ARBA00001974"/>
    </source>
</evidence>
<comment type="similarity">
    <text evidence="2">Belongs to the NADH dehydrogenase family.</text>
</comment>
<dbReference type="Gene3D" id="3.50.50.100">
    <property type="match status" value="1"/>
</dbReference>
<gene>
    <name evidence="7" type="ORF">Q8814_05480</name>
</gene>
<reference evidence="7 8" key="1">
    <citation type="submission" date="2023-08" db="EMBL/GenBank/DDBJ databases">
        <authorList>
            <person name="Girao M."/>
            <person name="Carvalho M.F."/>
        </authorList>
    </citation>
    <scope>NUCLEOTIDE SEQUENCE [LARGE SCALE GENOMIC DNA]</scope>
    <source>
        <strain evidence="7 8">CC-R104</strain>
    </source>
</reference>
<dbReference type="PANTHER" id="PTHR42913">
    <property type="entry name" value="APOPTOSIS-INDUCING FACTOR 1"/>
    <property type="match status" value="1"/>
</dbReference>
<evidence type="ECO:0000256" key="3">
    <source>
        <dbReference type="ARBA" id="ARBA00022630"/>
    </source>
</evidence>
<feature type="domain" description="FAD/NAD(P)-binding" evidence="6">
    <location>
        <begin position="7"/>
        <end position="284"/>
    </location>
</feature>
<evidence type="ECO:0000313" key="8">
    <source>
        <dbReference type="Proteomes" id="UP001331936"/>
    </source>
</evidence>
<dbReference type="EMBL" id="JAUZMZ010000019">
    <property type="protein sequence ID" value="MEE2031571.1"/>
    <property type="molecule type" value="Genomic_DNA"/>
</dbReference>
<protein>
    <submittedName>
        <fullName evidence="7">FAD-dependent oxidoreductase</fullName>
    </submittedName>
</protein>
<keyword evidence="8" id="KW-1185">Reference proteome</keyword>
<dbReference type="PANTHER" id="PTHR42913:SF3">
    <property type="entry name" value="64 KDA MITOCHONDRIAL NADH DEHYDROGENASE (EUROFUNG)"/>
    <property type="match status" value="1"/>
</dbReference>
<comment type="cofactor">
    <cofactor evidence="1">
        <name>FAD</name>
        <dbReference type="ChEBI" id="CHEBI:57692"/>
    </cofactor>
</comment>
<evidence type="ECO:0000259" key="6">
    <source>
        <dbReference type="Pfam" id="PF07992"/>
    </source>
</evidence>
<dbReference type="InterPro" id="IPR036188">
    <property type="entry name" value="FAD/NAD-bd_sf"/>
</dbReference>
<proteinExistence type="inferred from homology"/>
<name>A0ABU7JNF4_9NOCA</name>
<evidence type="ECO:0000313" key="7">
    <source>
        <dbReference type="EMBL" id="MEE2031571.1"/>
    </source>
</evidence>
<keyword evidence="5" id="KW-0560">Oxidoreductase</keyword>
<evidence type="ECO:0000256" key="5">
    <source>
        <dbReference type="ARBA" id="ARBA00023002"/>
    </source>
</evidence>